<keyword evidence="4" id="KW-1185">Reference proteome</keyword>
<dbReference type="AlphaFoldDB" id="A0A9W6KP59"/>
<feature type="compositionally biased region" description="Low complexity" evidence="1">
    <location>
        <begin position="22"/>
        <end position="59"/>
    </location>
</feature>
<evidence type="ECO:0000256" key="2">
    <source>
        <dbReference type="SAM" id="SignalP"/>
    </source>
</evidence>
<gene>
    <name evidence="3" type="ORF">GCM10017581_059360</name>
</gene>
<reference evidence="3" key="1">
    <citation type="journal article" date="2014" name="Int. J. Syst. Evol. Microbiol.">
        <title>Complete genome sequence of Corynebacterium casei LMG S-19264T (=DSM 44701T), isolated from a smear-ripened cheese.</title>
        <authorList>
            <consortium name="US DOE Joint Genome Institute (JGI-PGF)"/>
            <person name="Walter F."/>
            <person name="Albersmeier A."/>
            <person name="Kalinowski J."/>
            <person name="Ruckert C."/>
        </authorList>
    </citation>
    <scope>NUCLEOTIDE SEQUENCE</scope>
    <source>
        <strain evidence="3">VKM Ac-1321</strain>
    </source>
</reference>
<reference evidence="3" key="2">
    <citation type="submission" date="2023-01" db="EMBL/GenBank/DDBJ databases">
        <authorList>
            <person name="Sun Q."/>
            <person name="Evtushenko L."/>
        </authorList>
    </citation>
    <scope>NUCLEOTIDE SEQUENCE</scope>
    <source>
        <strain evidence="3">VKM Ac-1321</strain>
    </source>
</reference>
<comment type="caution">
    <text evidence="3">The sequence shown here is derived from an EMBL/GenBank/DDBJ whole genome shotgun (WGS) entry which is preliminary data.</text>
</comment>
<evidence type="ECO:0008006" key="5">
    <source>
        <dbReference type="Google" id="ProtNLM"/>
    </source>
</evidence>
<evidence type="ECO:0000313" key="4">
    <source>
        <dbReference type="Proteomes" id="UP001143480"/>
    </source>
</evidence>
<dbReference type="PROSITE" id="PS51257">
    <property type="entry name" value="PROKAR_LIPOPROTEIN"/>
    <property type="match status" value="1"/>
</dbReference>
<name>A0A9W6KP59_9ACTN</name>
<proteinExistence type="predicted"/>
<evidence type="ECO:0000256" key="1">
    <source>
        <dbReference type="SAM" id="MobiDB-lite"/>
    </source>
</evidence>
<organism evidence="3 4">
    <name type="scientific">Dactylosporangium matsuzakiense</name>
    <dbReference type="NCBI Taxonomy" id="53360"/>
    <lineage>
        <taxon>Bacteria</taxon>
        <taxon>Bacillati</taxon>
        <taxon>Actinomycetota</taxon>
        <taxon>Actinomycetes</taxon>
        <taxon>Micromonosporales</taxon>
        <taxon>Micromonosporaceae</taxon>
        <taxon>Dactylosporangium</taxon>
    </lineage>
</organism>
<evidence type="ECO:0000313" key="3">
    <source>
        <dbReference type="EMBL" id="GLL04189.1"/>
    </source>
</evidence>
<accession>A0A9W6KP59</accession>
<protein>
    <recommendedName>
        <fullName evidence="5">Lipoprotein</fullName>
    </recommendedName>
</protein>
<sequence length="185" mass="18181">MKSRILVAALLTLTLAACSDDPGQADAAASGAATTGGVPASSSSAGAAGGSPAAGTSAGPNTDPSSKANAGGNQTATDMLVSFTRTGGLAGNNDSLVVRPDGSYTIQTKQAKRDGKLTDEELGALKAALTSTDFNKLPTNNDSGAVADAYTYTITYGGKQITAKDGSIPPALQPVISALGAFLSK</sequence>
<dbReference type="EMBL" id="BSFP01000042">
    <property type="protein sequence ID" value="GLL04189.1"/>
    <property type="molecule type" value="Genomic_DNA"/>
</dbReference>
<feature type="region of interest" description="Disordered" evidence="1">
    <location>
        <begin position="22"/>
        <end position="73"/>
    </location>
</feature>
<dbReference type="Proteomes" id="UP001143480">
    <property type="component" value="Unassembled WGS sequence"/>
</dbReference>
<keyword evidence="2" id="KW-0732">Signal</keyword>
<dbReference type="RefSeq" id="WP_261963688.1">
    <property type="nucleotide sequence ID" value="NZ_BAAAXA010000003.1"/>
</dbReference>
<feature type="chain" id="PRO_5040768661" description="Lipoprotein" evidence="2">
    <location>
        <begin position="20"/>
        <end position="185"/>
    </location>
</feature>
<feature type="signal peptide" evidence="2">
    <location>
        <begin position="1"/>
        <end position="19"/>
    </location>
</feature>
<feature type="compositionally biased region" description="Polar residues" evidence="1">
    <location>
        <begin position="60"/>
        <end position="73"/>
    </location>
</feature>